<dbReference type="EMBL" id="CP089291">
    <property type="protein sequence ID" value="UOF90403.1"/>
    <property type="molecule type" value="Genomic_DNA"/>
</dbReference>
<feature type="domain" description="PRD" evidence="13">
    <location>
        <begin position="287"/>
        <end position="394"/>
    </location>
</feature>
<evidence type="ECO:0000256" key="9">
    <source>
        <dbReference type="ARBA" id="ARBA00041175"/>
    </source>
</evidence>
<dbReference type="PROSITE" id="PS51094">
    <property type="entry name" value="PTS_EIIA_TYPE_2"/>
    <property type="match status" value="1"/>
</dbReference>
<dbReference type="RefSeq" id="WP_347437097.1">
    <property type="nucleotide sequence ID" value="NZ_CP089291.1"/>
</dbReference>
<dbReference type="PROSITE" id="PS51099">
    <property type="entry name" value="PTS_EIIB_TYPE_2"/>
    <property type="match status" value="1"/>
</dbReference>
<proteinExistence type="predicted"/>
<evidence type="ECO:0000259" key="11">
    <source>
        <dbReference type="PROSITE" id="PS51094"/>
    </source>
</evidence>
<evidence type="ECO:0000256" key="3">
    <source>
        <dbReference type="ARBA" id="ARBA00022490"/>
    </source>
</evidence>
<evidence type="ECO:0000259" key="12">
    <source>
        <dbReference type="PROSITE" id="PS51099"/>
    </source>
</evidence>
<evidence type="ECO:0000256" key="4">
    <source>
        <dbReference type="ARBA" id="ARBA00022553"/>
    </source>
</evidence>
<keyword evidence="3" id="KW-0963">Cytoplasm</keyword>
<evidence type="ECO:0000313" key="14">
    <source>
        <dbReference type="EMBL" id="UOF90403.1"/>
    </source>
</evidence>
<dbReference type="CDD" id="cd00211">
    <property type="entry name" value="PTS_IIA_fru"/>
    <property type="match status" value="1"/>
</dbReference>
<dbReference type="InterPro" id="IPR002178">
    <property type="entry name" value="PTS_EIIA_type-2_dom"/>
</dbReference>
<feature type="domain" description="PTS EIIA type-2" evidence="11">
    <location>
        <begin position="540"/>
        <end position="681"/>
    </location>
</feature>
<comment type="function">
    <text evidence="8">The phosphoenolpyruvate-dependent sugar phosphotransferase system (sugar PTS), a major carbohydrate active transport system, catalyzes the phosphorylation of incoming sugar substrates concomitantly with their translocation across the cell membrane. The enzyme II UlaABC PTS system is involved in ascorbate transport.</text>
</comment>
<organism evidence="14 15">
    <name type="scientific">Fodinisporobacter ferrooxydans</name>
    <dbReference type="NCBI Taxonomy" id="2901836"/>
    <lineage>
        <taxon>Bacteria</taxon>
        <taxon>Bacillati</taxon>
        <taxon>Bacillota</taxon>
        <taxon>Bacilli</taxon>
        <taxon>Bacillales</taxon>
        <taxon>Alicyclobacillaceae</taxon>
        <taxon>Fodinisporobacter</taxon>
    </lineage>
</organism>
<dbReference type="SUPFAM" id="SSF52794">
    <property type="entry name" value="PTS system IIB component-like"/>
    <property type="match status" value="1"/>
</dbReference>
<dbReference type="PROSITE" id="PS51372">
    <property type="entry name" value="PRD_2"/>
    <property type="match status" value="2"/>
</dbReference>
<dbReference type="Gene3D" id="3.40.50.2300">
    <property type="match status" value="1"/>
</dbReference>
<evidence type="ECO:0000256" key="5">
    <source>
        <dbReference type="ARBA" id="ARBA00022679"/>
    </source>
</evidence>
<evidence type="ECO:0000256" key="10">
    <source>
        <dbReference type="ARBA" id="ARBA00042072"/>
    </source>
</evidence>
<sequence length="687" mass="80110">MLDDRSSSLLREILMSPGLKSCVLEKKVKLTRRQINYSIDKINDWLVRNNLPTIKKNRQGIFLVDSVLYERFPELSPDSSVYEYYPTEKERSDLLLLYLLSRTEELSLLHLTSALRVSKNTVLNDLKFAQQTILSYQLEINYTRQNGYYIGGEEFNKRCLIIEVVNRIVKMPYGKKWILKIGNITDEEIEDVSRRFDKLETYLQVQFTDEKMLSMPYIMVLILRRIKKNKKLVHLNIYDHELQNTIEFQAVKNFFSDTTDLDEYDELFLTVLILSTNVSNTKNLDEKVMESVIRSLENLLLSFERLACVQLQKKDDLLMELYQHFKPAFYRIKFGLIMDNPLQEIIQNDYRELHHLVKKAAQSIIHLIGCEIPESECAYLTMLLGGWLRKQGQEIKNRIRVVVVCQNGVSVSKLLFETLREIFPEFLFLDSLSIREFNQYTFDYDLIFSTQVIHSDKELFIVSPLLNDEEKHGLRVRVMQELYGYTPINFDTDSLITVIKEYATILNEDELKKSLQDYFKKEHIHYAPKEKRAVKPSLDELITEETIVLEKYVVSWEKAIRTAAEPLLRNNSIHPGYVDAMIQMYQPSDPYIVIAPRCAIPHADPEAGVSKLSMSLLRLEQGVEFSKDKQVNIVVVIAATDKKSHFKALMQLTNLFGAEQDVTTIIESKQKKEIVKIIKKYSEGVVI</sequence>
<dbReference type="SUPFAM" id="SSF63520">
    <property type="entry name" value="PTS-regulatory domain, PRD"/>
    <property type="match status" value="1"/>
</dbReference>
<dbReference type="CDD" id="cd05568">
    <property type="entry name" value="PTS_IIB_bgl_like"/>
    <property type="match status" value="1"/>
</dbReference>
<keyword evidence="6" id="KW-0598">Phosphotransferase system</keyword>
<dbReference type="InterPro" id="IPR011608">
    <property type="entry name" value="PRD"/>
</dbReference>
<dbReference type="PANTHER" id="PTHR36203">
    <property type="entry name" value="ASCORBATE-SPECIFIC PTS SYSTEM EIIA COMPONENT"/>
    <property type="match status" value="1"/>
</dbReference>
<dbReference type="PANTHER" id="PTHR36203:SF1">
    <property type="entry name" value="ASCORBATE-SPECIFIC PTS SYSTEM EIIA COMPONENT"/>
    <property type="match status" value="1"/>
</dbReference>
<dbReference type="InterPro" id="IPR016152">
    <property type="entry name" value="PTrfase/Anion_transptr"/>
</dbReference>
<evidence type="ECO:0000259" key="13">
    <source>
        <dbReference type="PROSITE" id="PS51372"/>
    </source>
</evidence>
<dbReference type="InterPro" id="IPR051351">
    <property type="entry name" value="Ascorbate-PTS_EIIA_comp"/>
</dbReference>
<keyword evidence="4" id="KW-0597">Phosphoprotein</keyword>
<dbReference type="InterPro" id="IPR013011">
    <property type="entry name" value="PTS_EIIB_2"/>
</dbReference>
<comment type="subcellular location">
    <subcellularLocation>
        <location evidence="1">Cytoplasm</location>
    </subcellularLocation>
</comment>
<dbReference type="Gene3D" id="3.40.930.10">
    <property type="entry name" value="Mannitol-specific EII, Chain A"/>
    <property type="match status" value="1"/>
</dbReference>
<dbReference type="Proteomes" id="UP000830167">
    <property type="component" value="Chromosome"/>
</dbReference>
<keyword evidence="5" id="KW-0808">Transferase</keyword>
<dbReference type="Pfam" id="PF00874">
    <property type="entry name" value="PRD"/>
    <property type="match status" value="1"/>
</dbReference>
<keyword evidence="15" id="KW-1185">Reference proteome</keyword>
<protein>
    <recommendedName>
        <fullName evidence="9">Ascorbate-specific PTS system EIIA component</fullName>
    </recommendedName>
    <alternativeName>
        <fullName evidence="10">Ascorbate-specific phosphotransferase enzyme IIA component</fullName>
    </alternativeName>
</protein>
<gene>
    <name evidence="14" type="ORF">LSG31_21525</name>
</gene>
<dbReference type="InterPro" id="IPR036095">
    <property type="entry name" value="PTS_EIIB-like_sf"/>
</dbReference>
<accession>A0ABY4CIR2</accession>
<dbReference type="InterPro" id="IPR036634">
    <property type="entry name" value="PRD_sf"/>
</dbReference>
<reference evidence="14" key="1">
    <citation type="submission" date="2021-12" db="EMBL/GenBank/DDBJ databases">
        <title>Alicyclobacillaceae gen. nov., sp. nov., isolated from chalcocite enrichment system.</title>
        <authorList>
            <person name="Jiang Z."/>
        </authorList>
    </citation>
    <scope>NUCLEOTIDE SEQUENCE</scope>
    <source>
        <strain evidence="14">MYW30-H2</strain>
    </source>
</reference>
<feature type="domain" description="PTS EIIB type-2" evidence="12">
    <location>
        <begin position="399"/>
        <end position="486"/>
    </location>
</feature>
<keyword evidence="2" id="KW-0813">Transport</keyword>
<evidence type="ECO:0000256" key="1">
    <source>
        <dbReference type="ARBA" id="ARBA00004496"/>
    </source>
</evidence>
<keyword evidence="7" id="KW-0418">Kinase</keyword>
<evidence type="ECO:0000313" key="15">
    <source>
        <dbReference type="Proteomes" id="UP000830167"/>
    </source>
</evidence>
<dbReference type="Gene3D" id="1.10.1790.10">
    <property type="entry name" value="PRD domain"/>
    <property type="match status" value="1"/>
</dbReference>
<name>A0ABY4CIR2_9BACL</name>
<evidence type="ECO:0000256" key="8">
    <source>
        <dbReference type="ARBA" id="ARBA00037387"/>
    </source>
</evidence>
<evidence type="ECO:0000256" key="6">
    <source>
        <dbReference type="ARBA" id="ARBA00022683"/>
    </source>
</evidence>
<evidence type="ECO:0000256" key="2">
    <source>
        <dbReference type="ARBA" id="ARBA00022448"/>
    </source>
</evidence>
<dbReference type="Pfam" id="PF00359">
    <property type="entry name" value="PTS_EIIA_2"/>
    <property type="match status" value="1"/>
</dbReference>
<dbReference type="SUPFAM" id="SSF55804">
    <property type="entry name" value="Phoshotransferase/anion transport protein"/>
    <property type="match status" value="1"/>
</dbReference>
<feature type="domain" description="PRD" evidence="13">
    <location>
        <begin position="183"/>
        <end position="283"/>
    </location>
</feature>
<evidence type="ECO:0000256" key="7">
    <source>
        <dbReference type="ARBA" id="ARBA00022777"/>
    </source>
</evidence>